<dbReference type="GO" id="GO:0038203">
    <property type="term" value="P:TORC2 signaling"/>
    <property type="evidence" value="ECO:0007669"/>
    <property type="project" value="TreeGrafter"/>
</dbReference>
<dbReference type="InterPro" id="IPR029453">
    <property type="entry name" value="Rictor_IV"/>
</dbReference>
<dbReference type="Proteomes" id="UP000789831">
    <property type="component" value="Unassembled WGS sequence"/>
</dbReference>
<accession>A0A9N9BPS9</accession>
<dbReference type="InterPro" id="IPR029452">
    <property type="entry name" value="RICTOR_V"/>
</dbReference>
<dbReference type="SUPFAM" id="SSF48371">
    <property type="entry name" value="ARM repeat"/>
    <property type="match status" value="1"/>
</dbReference>
<dbReference type="InterPro" id="IPR011989">
    <property type="entry name" value="ARM-like"/>
</dbReference>
<protein>
    <submittedName>
        <fullName evidence="6">4599_t:CDS:1</fullName>
    </submittedName>
</protein>
<dbReference type="Pfam" id="PF14668">
    <property type="entry name" value="RICTOR_V"/>
    <property type="match status" value="1"/>
</dbReference>
<dbReference type="InterPro" id="IPR028268">
    <property type="entry name" value="Pianissimo_fam"/>
</dbReference>
<organism evidence="6 7">
    <name type="scientific">Ambispora gerdemannii</name>
    <dbReference type="NCBI Taxonomy" id="144530"/>
    <lineage>
        <taxon>Eukaryota</taxon>
        <taxon>Fungi</taxon>
        <taxon>Fungi incertae sedis</taxon>
        <taxon>Mucoromycota</taxon>
        <taxon>Glomeromycotina</taxon>
        <taxon>Glomeromycetes</taxon>
        <taxon>Archaeosporales</taxon>
        <taxon>Ambisporaceae</taxon>
        <taxon>Ambispora</taxon>
    </lineage>
</organism>
<dbReference type="GO" id="GO:0031932">
    <property type="term" value="C:TORC2 complex"/>
    <property type="evidence" value="ECO:0007669"/>
    <property type="project" value="InterPro"/>
</dbReference>
<dbReference type="SMART" id="SM01310">
    <property type="entry name" value="RICTOR_V"/>
    <property type="match status" value="1"/>
</dbReference>
<dbReference type="Pfam" id="PF14666">
    <property type="entry name" value="RICTOR_M"/>
    <property type="match status" value="1"/>
</dbReference>
<dbReference type="Pfam" id="PF14663">
    <property type="entry name" value="RasGEF_N_2"/>
    <property type="match status" value="1"/>
</dbReference>
<feature type="domain" description="Rapamycin-insensitive companion of mTOR N-terminal" evidence="4">
    <location>
        <begin position="68"/>
        <end position="432"/>
    </location>
</feature>
<evidence type="ECO:0000313" key="7">
    <source>
        <dbReference type="Proteomes" id="UP000789831"/>
    </source>
</evidence>
<dbReference type="PANTHER" id="PTHR13298:SF11">
    <property type="entry name" value="RAPAMYCIN-INSENSITIVE COMPANION OF MTOR"/>
    <property type="match status" value="1"/>
</dbReference>
<comment type="similarity">
    <text evidence="1">Belongs to the RICTOR family.</text>
</comment>
<evidence type="ECO:0000259" key="4">
    <source>
        <dbReference type="SMART" id="SM01308"/>
    </source>
</evidence>
<evidence type="ECO:0000256" key="2">
    <source>
        <dbReference type="SAM" id="MobiDB-lite"/>
    </source>
</evidence>
<evidence type="ECO:0000313" key="6">
    <source>
        <dbReference type="EMBL" id="CAG8571119.1"/>
    </source>
</evidence>
<keyword evidence="7" id="KW-1185">Reference proteome</keyword>
<dbReference type="PANTHER" id="PTHR13298">
    <property type="entry name" value="CYTOSOLIC REGULATOR PIANISSIMO"/>
    <property type="match status" value="1"/>
</dbReference>
<dbReference type="Gene3D" id="1.25.10.10">
    <property type="entry name" value="Leucine-rich Repeat Variant"/>
    <property type="match status" value="1"/>
</dbReference>
<feature type="domain" description="Rapamycin-insensitive companion of mTOR" evidence="5">
    <location>
        <begin position="923"/>
        <end position="995"/>
    </location>
</feature>
<dbReference type="AlphaFoldDB" id="A0A9N9BPS9"/>
<proteinExistence type="inferred from homology"/>
<evidence type="ECO:0000259" key="3">
    <source>
        <dbReference type="SMART" id="SM01307"/>
    </source>
</evidence>
<reference evidence="6" key="1">
    <citation type="submission" date="2021-06" db="EMBL/GenBank/DDBJ databases">
        <authorList>
            <person name="Kallberg Y."/>
            <person name="Tangrot J."/>
            <person name="Rosling A."/>
        </authorList>
    </citation>
    <scope>NUCLEOTIDE SEQUENCE</scope>
    <source>
        <strain evidence="6">MT106</strain>
    </source>
</reference>
<sequence>MSVETPISQRKIGSEPIRPHNRRRRDNTEHALMRSRRNLTLQIESESERDEGMKINNTNRSEESTARVEKLGSLIRLIKNHERIKYTYPPEPLLRGLRFCVSDPVKEVRLAGYRALRYLVVDASRVEKVINLHYDIFIMRSLAKDPRNFNDERAQVLKLIRSFTDVPDGTKYIPLGVMRTVVSIAEQADEKLRNICVMTLAEMGELFVDRLVATVTMVKEIIIRDPKLVTQCGGMRILLQSLVDGPLELSEYLVLAILYVVDTPESRKCIRPGVDLEIVLSGFTDICSKTPKSDQQIKASSRAISILLKSWTGIIYLSMDNKQAIRSIVESLRITTDESRAVYGQPPPEEENNIMHNDNNYDYDGVVAPLSSNSNDRLNLLDHHLVILLVIFIDSGLLEALIEIIEDKNQQVARKATLLIGEILQLSNRLLSVSRSIKIQSLPKLFNLAMKFENEVVRHNATAALSHIDNLNRIRIGLQSNDGISELGAIGAAATALEDRRRRSARQVENVKIKMGIQIDDVHFRNMLLETQVLTAKDYTQWKWETLMELLQGPLLNPRRLEDAIRSKFLKRLIGFFRPNSYRFANIKKTMETQRYVRLGCTLVTTLLANTDGLKFLESNKFLRQIADGLTQLDPINGTVESEPLFSKERIENTLTSGYFTMLGVLSKSKEGVTRKIQDFQYILSFKRTKKSRGLDKDYYYKFGLYPKNFFGRDGHPRIILSKVMTSGYKQMRLYATKHLGIILRSSTKKFSDWGIRLLITQLYDPAMEEVCEMAVRVLEEICKHKENLELLVKLRPSLDHLGEVGNPLLLRFLSTSIGFRYLSEFDYVEREMDDWFQSRNQYYVTQLEVLLATALKLDGDNGKVEEDDIRMQTFDGTTPPHFYGELAKTEEGCQQLRESGHFREFARFVKEYGMERSDQLAISKLKSVLWALGNIGASKSGLPFLEEEDIIKDIVKIAQESEVLSLKGTCFFVLGLIAKTAQGVEILEELGWECVYDADTGIGTGLSVPTDPQEFLSFPKWTYNGSLSATSNRPLMPSSPVERDLLRALTNLTNRILSNKGCKSLQKIRNQHPEIFTRLNTYLKACQMLSSYQYRLPTRRLISELFDVKYTPQALDELDQLMAESQKVEEEDNDNEPVEVVIEGGNNVNSTFENGNHHKETTGDVDAPSQKRIMFNRAHRGSDGLVAVMSDDQNDTGAEEVIPKQTLTPLIVIKGFNV</sequence>
<dbReference type="InterPro" id="IPR029451">
    <property type="entry name" value="RICTOR_M"/>
</dbReference>
<gene>
    <name evidence="6" type="ORF">AGERDE_LOCUS7642</name>
</gene>
<dbReference type="SMART" id="SM01303">
    <property type="entry name" value="RasGEF_N_2"/>
    <property type="match status" value="1"/>
</dbReference>
<dbReference type="EMBL" id="CAJVPL010001437">
    <property type="protein sequence ID" value="CAG8571119.1"/>
    <property type="molecule type" value="Genomic_DNA"/>
</dbReference>
<comment type="caution">
    <text evidence="6">The sequence shown here is derived from an EMBL/GenBank/DDBJ whole genome shotgun (WGS) entry which is preliminary data.</text>
</comment>
<dbReference type="OrthoDB" id="271111at2759"/>
<dbReference type="SMART" id="SM01308">
    <property type="entry name" value="RICTOR_N"/>
    <property type="match status" value="1"/>
</dbReference>
<dbReference type="InterPro" id="IPR028267">
    <property type="entry name" value="Pianissimo_N"/>
</dbReference>
<dbReference type="Pfam" id="PF14664">
    <property type="entry name" value="RICTOR_N"/>
    <property type="match status" value="1"/>
</dbReference>
<evidence type="ECO:0000256" key="1">
    <source>
        <dbReference type="ARBA" id="ARBA00008878"/>
    </source>
</evidence>
<dbReference type="SMART" id="SM01307">
    <property type="entry name" value="RICTOR_M"/>
    <property type="match status" value="1"/>
</dbReference>
<evidence type="ECO:0000259" key="5">
    <source>
        <dbReference type="SMART" id="SM01310"/>
    </source>
</evidence>
<feature type="region of interest" description="Disordered" evidence="2">
    <location>
        <begin position="1"/>
        <end position="28"/>
    </location>
</feature>
<name>A0A9N9BPS9_9GLOM</name>
<dbReference type="InterPro" id="IPR016024">
    <property type="entry name" value="ARM-type_fold"/>
</dbReference>
<feature type="domain" description="Rapamycin-insensitive companion of mTOR middle" evidence="3">
    <location>
        <begin position="519"/>
        <end position="746"/>
    </location>
</feature>